<name>A0A226EFH4_FOLCA</name>
<protein>
    <recommendedName>
        <fullName evidence="2">ubiquitinyl hydrolase 1</fullName>
        <ecNumber evidence="2">3.4.19.12</ecNumber>
    </recommendedName>
</protein>
<dbReference type="GO" id="GO:0006508">
    <property type="term" value="P:proteolysis"/>
    <property type="evidence" value="ECO:0007669"/>
    <property type="project" value="UniProtKB-KW"/>
</dbReference>
<dbReference type="FunFam" id="3.90.70.40:FF:000002">
    <property type="entry name" value="josephin-1 isoform X2"/>
    <property type="match status" value="1"/>
</dbReference>
<dbReference type="GO" id="GO:0004843">
    <property type="term" value="F:cysteine-type deubiquitinase activity"/>
    <property type="evidence" value="ECO:0007669"/>
    <property type="project" value="UniProtKB-EC"/>
</dbReference>
<organism evidence="9 10">
    <name type="scientific">Folsomia candida</name>
    <name type="common">Springtail</name>
    <dbReference type="NCBI Taxonomy" id="158441"/>
    <lineage>
        <taxon>Eukaryota</taxon>
        <taxon>Metazoa</taxon>
        <taxon>Ecdysozoa</taxon>
        <taxon>Arthropoda</taxon>
        <taxon>Hexapoda</taxon>
        <taxon>Collembola</taxon>
        <taxon>Entomobryomorpha</taxon>
        <taxon>Isotomoidea</taxon>
        <taxon>Isotomidae</taxon>
        <taxon>Proisotominae</taxon>
        <taxon>Folsomia</taxon>
    </lineage>
</organism>
<dbReference type="EC" id="3.4.19.12" evidence="2"/>
<comment type="catalytic activity">
    <reaction evidence="1">
        <text>Thiol-dependent hydrolysis of ester, thioester, amide, peptide and isopeptide bonds formed by the C-terminal Gly of ubiquitin (a 76-residue protein attached to proteins as an intracellular targeting signal).</text>
        <dbReference type="EC" id="3.4.19.12"/>
    </reaction>
</comment>
<dbReference type="PANTHER" id="PTHR13291">
    <property type="entry name" value="JOSEPHIN 1, 2"/>
    <property type="match status" value="1"/>
</dbReference>
<gene>
    <name evidence="9" type="ORF">Fcan01_09886</name>
</gene>
<comment type="caution">
    <text evidence="9">The sequence shown here is derived from an EMBL/GenBank/DDBJ whole genome shotgun (WGS) entry which is preliminary data.</text>
</comment>
<evidence type="ECO:0000256" key="7">
    <source>
        <dbReference type="SAM" id="MobiDB-lite"/>
    </source>
</evidence>
<feature type="active site" evidence="6">
    <location>
        <position position="15"/>
    </location>
</feature>
<evidence type="ECO:0000256" key="1">
    <source>
        <dbReference type="ARBA" id="ARBA00000707"/>
    </source>
</evidence>
<dbReference type="OrthoDB" id="422700at2759"/>
<keyword evidence="10" id="KW-1185">Reference proteome</keyword>
<evidence type="ECO:0000256" key="3">
    <source>
        <dbReference type="ARBA" id="ARBA00022670"/>
    </source>
</evidence>
<dbReference type="PROSITE" id="PS50957">
    <property type="entry name" value="JOSEPHIN"/>
    <property type="match status" value="1"/>
</dbReference>
<dbReference type="PANTHER" id="PTHR13291:SF0">
    <property type="entry name" value="JOSEPHIN-LIKE PROTEIN"/>
    <property type="match status" value="1"/>
</dbReference>
<dbReference type="Gene3D" id="3.90.70.40">
    <property type="match status" value="1"/>
</dbReference>
<dbReference type="Proteomes" id="UP000198287">
    <property type="component" value="Unassembled WGS sequence"/>
</dbReference>
<evidence type="ECO:0000256" key="5">
    <source>
        <dbReference type="ARBA" id="ARBA00022801"/>
    </source>
</evidence>
<dbReference type="STRING" id="158441.A0A226EFH4"/>
<accession>A0A226EFH4</accession>
<evidence type="ECO:0000259" key="8">
    <source>
        <dbReference type="PROSITE" id="PS50957"/>
    </source>
</evidence>
<proteinExistence type="predicted"/>
<evidence type="ECO:0000313" key="9">
    <source>
        <dbReference type="EMBL" id="OXA56008.1"/>
    </source>
</evidence>
<dbReference type="SMART" id="SM01246">
    <property type="entry name" value="Josephin"/>
    <property type="match status" value="1"/>
</dbReference>
<feature type="domain" description="Josephin" evidence="8">
    <location>
        <begin position="2"/>
        <end position="189"/>
    </location>
</feature>
<feature type="active site" evidence="6">
    <location>
        <position position="141"/>
    </location>
</feature>
<keyword evidence="5 6" id="KW-0378">Hydrolase</keyword>
<reference evidence="9 10" key="1">
    <citation type="submission" date="2015-12" db="EMBL/GenBank/DDBJ databases">
        <title>The genome of Folsomia candida.</title>
        <authorList>
            <person name="Faddeeva A."/>
            <person name="Derks M.F."/>
            <person name="Anvar Y."/>
            <person name="Smit S."/>
            <person name="Van Straalen N."/>
            <person name="Roelofs D."/>
        </authorList>
    </citation>
    <scope>NUCLEOTIDE SEQUENCE [LARGE SCALE GENOMIC DNA]</scope>
    <source>
        <strain evidence="9 10">VU population</strain>
        <tissue evidence="9">Whole body</tissue>
    </source>
</reference>
<feature type="active site" evidence="6">
    <location>
        <position position="117"/>
    </location>
</feature>
<evidence type="ECO:0000313" key="10">
    <source>
        <dbReference type="Proteomes" id="UP000198287"/>
    </source>
</evidence>
<keyword evidence="4" id="KW-0833">Ubl conjugation pathway</keyword>
<feature type="compositionally biased region" description="Basic and acidic residues" evidence="7">
    <location>
        <begin position="215"/>
        <end position="225"/>
    </location>
</feature>
<dbReference type="Pfam" id="PF02099">
    <property type="entry name" value="Josephin"/>
    <property type="match status" value="1"/>
</dbReference>
<dbReference type="InterPro" id="IPR040053">
    <property type="entry name" value="JOSD1/2"/>
</dbReference>
<dbReference type="AlphaFoldDB" id="A0A226EFH4"/>
<feature type="compositionally biased region" description="Polar residues" evidence="7">
    <location>
        <begin position="188"/>
        <end position="203"/>
    </location>
</feature>
<dbReference type="InterPro" id="IPR006155">
    <property type="entry name" value="Josephin"/>
</dbReference>
<dbReference type="GO" id="GO:0016579">
    <property type="term" value="P:protein deubiquitination"/>
    <property type="evidence" value="ECO:0007669"/>
    <property type="project" value="InterPro"/>
</dbReference>
<dbReference type="OMA" id="PPHIYHE"/>
<feature type="region of interest" description="Disordered" evidence="7">
    <location>
        <begin position="188"/>
        <end position="230"/>
    </location>
</feature>
<evidence type="ECO:0000256" key="2">
    <source>
        <dbReference type="ARBA" id="ARBA00012759"/>
    </source>
</evidence>
<evidence type="ECO:0000256" key="4">
    <source>
        <dbReference type="ARBA" id="ARBA00022786"/>
    </source>
</evidence>
<keyword evidence="3" id="KW-0645">Protease</keyword>
<dbReference type="EMBL" id="LNIX01000004">
    <property type="protein sequence ID" value="OXA56008.1"/>
    <property type="molecule type" value="Genomic_DNA"/>
</dbReference>
<sequence>MRHGIYHEKQVKSLCALHALNNLFQDGKAFKQEDLDLISHNLAPNSWVNPHKSVLGLGNYDINVIMSALQLKNYEAVWFDKRKDPSDLNFAHVFGFILNVPSDCKLGWLALPIKRKHWVAIRNIPSPTEKEAGRHQYYNLDSKFDNPEAIGTDAKLIEYFRDELKSPEKELFLVISAEVGRTESWKRNNSLVPNEGSSSTTPLPSLGNFGVHLSEPSDKEERKGSTDSGVVETLESMDMTVNSDINVVDLDKEDLMRRQSSGVWSDFM</sequence>
<evidence type="ECO:0000256" key="6">
    <source>
        <dbReference type="PROSITE-ProRule" id="PRU00331"/>
    </source>
</evidence>